<dbReference type="InterPro" id="IPR050595">
    <property type="entry name" value="Bact_response_regulator"/>
</dbReference>
<dbReference type="SUPFAM" id="SSF52172">
    <property type="entry name" value="CheY-like"/>
    <property type="match status" value="1"/>
</dbReference>
<evidence type="ECO:0000313" key="6">
    <source>
        <dbReference type="EMBL" id="MDR4306396.1"/>
    </source>
</evidence>
<name>A0ABU1DEB2_9HYPH</name>
<organism evidence="6 7">
    <name type="scientific">Chelatococcus sambhunathii</name>
    <dbReference type="NCBI Taxonomy" id="363953"/>
    <lineage>
        <taxon>Bacteria</taxon>
        <taxon>Pseudomonadati</taxon>
        <taxon>Pseudomonadota</taxon>
        <taxon>Alphaproteobacteria</taxon>
        <taxon>Hyphomicrobiales</taxon>
        <taxon>Chelatococcaceae</taxon>
        <taxon>Chelatococcus</taxon>
    </lineage>
</organism>
<feature type="modified residue" description="4-aspartylphosphate" evidence="4">
    <location>
        <position position="64"/>
    </location>
</feature>
<keyword evidence="7" id="KW-1185">Reference proteome</keyword>
<evidence type="ECO:0000313" key="7">
    <source>
        <dbReference type="Proteomes" id="UP001181622"/>
    </source>
</evidence>
<dbReference type="SMART" id="SM00448">
    <property type="entry name" value="REC"/>
    <property type="match status" value="1"/>
</dbReference>
<accession>A0ABU1DEB2</accession>
<dbReference type="PROSITE" id="PS50110">
    <property type="entry name" value="RESPONSE_REGULATORY"/>
    <property type="match status" value="1"/>
</dbReference>
<dbReference type="InterPro" id="IPR011006">
    <property type="entry name" value="CheY-like_superfamily"/>
</dbReference>
<evidence type="ECO:0000256" key="4">
    <source>
        <dbReference type="PROSITE-ProRule" id="PRU00169"/>
    </source>
</evidence>
<dbReference type="Gene3D" id="3.40.50.2300">
    <property type="match status" value="1"/>
</dbReference>
<evidence type="ECO:0000256" key="3">
    <source>
        <dbReference type="ARBA" id="ARBA00023163"/>
    </source>
</evidence>
<feature type="non-terminal residue" evidence="6">
    <location>
        <position position="1"/>
    </location>
</feature>
<dbReference type="PANTHER" id="PTHR44591:SF3">
    <property type="entry name" value="RESPONSE REGULATORY DOMAIN-CONTAINING PROTEIN"/>
    <property type="match status" value="1"/>
</dbReference>
<keyword evidence="1 4" id="KW-0597">Phosphoprotein</keyword>
<evidence type="ECO:0000256" key="2">
    <source>
        <dbReference type="ARBA" id="ARBA00023015"/>
    </source>
</evidence>
<keyword evidence="3" id="KW-0804">Transcription</keyword>
<dbReference type="PANTHER" id="PTHR44591">
    <property type="entry name" value="STRESS RESPONSE REGULATOR PROTEIN 1"/>
    <property type="match status" value="1"/>
</dbReference>
<evidence type="ECO:0000259" key="5">
    <source>
        <dbReference type="PROSITE" id="PS50110"/>
    </source>
</evidence>
<dbReference type="EMBL" id="JADBEO010000011">
    <property type="protein sequence ID" value="MDR4306396.1"/>
    <property type="molecule type" value="Genomic_DNA"/>
</dbReference>
<proteinExistence type="predicted"/>
<protein>
    <submittedName>
        <fullName evidence="6">Response regulator</fullName>
    </submittedName>
</protein>
<dbReference type="InterPro" id="IPR001789">
    <property type="entry name" value="Sig_transdc_resp-reg_receiver"/>
</dbReference>
<sequence>PAPPPAPSGAAPGGTVLLVEDDALIRLNSAEILQSAGYIVIEAGSAEEAHLALQTTPIDVVVTDLNLPGASGEHLAAFARELRPAARLVFATGDATAVKLEAGVQLLTKPYDARALLAAVGHQPGAADEAAQEPAKAKSGA</sequence>
<reference evidence="6" key="1">
    <citation type="submission" date="2020-10" db="EMBL/GenBank/DDBJ databases">
        <authorList>
            <person name="Abbas A."/>
            <person name="Razzaq R."/>
            <person name="Waqas M."/>
            <person name="Abbas N."/>
            <person name="Nielsen T.K."/>
            <person name="Hansen L.H."/>
            <person name="Hussain S."/>
            <person name="Shahid M."/>
        </authorList>
    </citation>
    <scope>NUCLEOTIDE SEQUENCE</scope>
    <source>
        <strain evidence="6">S14</strain>
    </source>
</reference>
<gene>
    <name evidence="6" type="ORF">IHQ68_07170</name>
</gene>
<evidence type="ECO:0000256" key="1">
    <source>
        <dbReference type="ARBA" id="ARBA00022553"/>
    </source>
</evidence>
<feature type="domain" description="Response regulatory" evidence="5">
    <location>
        <begin position="15"/>
        <end position="124"/>
    </location>
</feature>
<dbReference type="Proteomes" id="UP001181622">
    <property type="component" value="Unassembled WGS sequence"/>
</dbReference>
<dbReference type="Pfam" id="PF00072">
    <property type="entry name" value="Response_reg"/>
    <property type="match status" value="1"/>
</dbReference>
<dbReference type="RefSeq" id="WP_309390259.1">
    <property type="nucleotide sequence ID" value="NZ_JADBEO010000011.1"/>
</dbReference>
<keyword evidence="2" id="KW-0805">Transcription regulation</keyword>
<comment type="caution">
    <text evidence="6">The sequence shown here is derived from an EMBL/GenBank/DDBJ whole genome shotgun (WGS) entry which is preliminary data.</text>
</comment>